<dbReference type="CDD" id="cd06850">
    <property type="entry name" value="biotinyl_domain"/>
    <property type="match status" value="1"/>
</dbReference>
<keyword evidence="7 9" id="KW-0275">Fatty acid biosynthesis</keyword>
<protein>
    <recommendedName>
        <fullName evidence="3 9">Biotin carboxyl carrier protein of acetyl-CoA carboxylase</fullName>
    </recommendedName>
</protein>
<feature type="compositionally biased region" description="Low complexity" evidence="10">
    <location>
        <begin position="69"/>
        <end position="90"/>
    </location>
</feature>
<evidence type="ECO:0000256" key="10">
    <source>
        <dbReference type="SAM" id="MobiDB-lite"/>
    </source>
</evidence>
<comment type="pathway">
    <text evidence="2 9">Lipid metabolism; fatty acid biosynthesis.</text>
</comment>
<dbReference type="Pfam" id="PF00364">
    <property type="entry name" value="Biotin_lipoyl"/>
    <property type="match status" value="1"/>
</dbReference>
<dbReference type="InterPro" id="IPR011053">
    <property type="entry name" value="Single_hybrid_motif"/>
</dbReference>
<dbReference type="InterPro" id="IPR001882">
    <property type="entry name" value="Biotin_BS"/>
</dbReference>
<dbReference type="FunFam" id="2.40.50.100:FF:000003">
    <property type="entry name" value="Acetyl-CoA carboxylase biotin carboxyl carrier protein"/>
    <property type="match status" value="1"/>
</dbReference>
<name>A0AA49GU38_9BACT</name>
<keyword evidence="8 9" id="KW-0092">Biotin</keyword>
<evidence type="ECO:0000256" key="6">
    <source>
        <dbReference type="ARBA" id="ARBA00023098"/>
    </source>
</evidence>
<evidence type="ECO:0000256" key="8">
    <source>
        <dbReference type="ARBA" id="ARBA00023267"/>
    </source>
</evidence>
<evidence type="ECO:0000256" key="1">
    <source>
        <dbReference type="ARBA" id="ARBA00003761"/>
    </source>
</evidence>
<feature type="region of interest" description="Disordered" evidence="10">
    <location>
        <begin position="55"/>
        <end position="90"/>
    </location>
</feature>
<evidence type="ECO:0000313" key="12">
    <source>
        <dbReference type="EMBL" id="WKN39420.1"/>
    </source>
</evidence>
<evidence type="ECO:0000256" key="5">
    <source>
        <dbReference type="ARBA" id="ARBA00022832"/>
    </source>
</evidence>
<dbReference type="PANTHER" id="PTHR45266:SF3">
    <property type="entry name" value="OXALOACETATE DECARBOXYLASE ALPHA CHAIN"/>
    <property type="match status" value="1"/>
</dbReference>
<dbReference type="SUPFAM" id="SSF51230">
    <property type="entry name" value="Single hybrid motif"/>
    <property type="match status" value="1"/>
</dbReference>
<sequence length="171" mass="18396">MTASEIQSLLDFIATSGLDEVQIETGEIKLKVKKNISPKVRQNFIHSSGVPAMPSDATGLVANTPPAYTTEPVRTSSESSTSQDSTAQDNSKYVAIKSPMIGTFYQAPNPETGPFVQVGDKVSKGQTVCIIEAMKLFNEIEAEQSGTIVEILVEDSSPVEFDQPLFLIDPA</sequence>
<keyword evidence="12" id="KW-0436">Ligase</keyword>
<evidence type="ECO:0000256" key="9">
    <source>
        <dbReference type="RuleBase" id="RU364072"/>
    </source>
</evidence>
<keyword evidence="5 9" id="KW-0276">Fatty acid metabolism</keyword>
<dbReference type="Gene3D" id="2.40.50.100">
    <property type="match status" value="1"/>
</dbReference>
<dbReference type="InterPro" id="IPR050709">
    <property type="entry name" value="Biotin_Carboxyl_Carrier/Decarb"/>
</dbReference>
<dbReference type="GO" id="GO:0009317">
    <property type="term" value="C:acetyl-CoA carboxylase complex"/>
    <property type="evidence" value="ECO:0007669"/>
    <property type="project" value="InterPro"/>
</dbReference>
<keyword evidence="4 9" id="KW-0444">Lipid biosynthesis</keyword>
<dbReference type="InterPro" id="IPR001249">
    <property type="entry name" value="AcCoA_biotinCC"/>
</dbReference>
<feature type="domain" description="Lipoyl-binding" evidence="11">
    <location>
        <begin position="93"/>
        <end position="169"/>
    </location>
</feature>
<keyword evidence="6 9" id="KW-0443">Lipid metabolism</keyword>
<proteinExistence type="predicted"/>
<evidence type="ECO:0000256" key="7">
    <source>
        <dbReference type="ARBA" id="ARBA00023160"/>
    </source>
</evidence>
<comment type="function">
    <text evidence="1 9">This protein is a component of the acetyl coenzyme A carboxylase complex; first, biotin carboxylase catalyzes the carboxylation of the carrier protein and then the transcarboxylase transfers the carboxyl group to form malonyl-CoA.</text>
</comment>
<dbReference type="EMBL" id="CP120682">
    <property type="protein sequence ID" value="WKN39420.1"/>
    <property type="molecule type" value="Genomic_DNA"/>
</dbReference>
<dbReference type="GO" id="GO:0006633">
    <property type="term" value="P:fatty acid biosynthetic process"/>
    <property type="evidence" value="ECO:0007669"/>
    <property type="project" value="UniProtKB-KW"/>
</dbReference>
<evidence type="ECO:0000256" key="4">
    <source>
        <dbReference type="ARBA" id="ARBA00022516"/>
    </source>
</evidence>
<evidence type="ECO:0000256" key="2">
    <source>
        <dbReference type="ARBA" id="ARBA00005194"/>
    </source>
</evidence>
<dbReference type="PRINTS" id="PR01071">
    <property type="entry name" value="ACOABIOTINCC"/>
</dbReference>
<reference evidence="12" key="1">
    <citation type="journal article" date="2023" name="Comput. Struct. Biotechnol. J.">
        <title>Discovery of a novel marine Bacteroidetes with a rich repertoire of carbohydrate-active enzymes.</title>
        <authorList>
            <person name="Chen B."/>
            <person name="Liu G."/>
            <person name="Chen Q."/>
            <person name="Wang H."/>
            <person name="Liu L."/>
            <person name="Tang K."/>
        </authorList>
    </citation>
    <scope>NUCLEOTIDE SEQUENCE</scope>
    <source>
        <strain evidence="12">TK19036</strain>
    </source>
</reference>
<gene>
    <name evidence="12" type="primary">accB</name>
    <name evidence="12" type="ORF">K4G66_12030</name>
</gene>
<dbReference type="GO" id="GO:0003989">
    <property type="term" value="F:acetyl-CoA carboxylase activity"/>
    <property type="evidence" value="ECO:0007669"/>
    <property type="project" value="InterPro"/>
</dbReference>
<dbReference type="NCBIfam" id="TIGR00531">
    <property type="entry name" value="BCCP"/>
    <property type="match status" value="1"/>
</dbReference>
<dbReference type="PROSITE" id="PS50968">
    <property type="entry name" value="BIOTINYL_LIPOYL"/>
    <property type="match status" value="1"/>
</dbReference>
<evidence type="ECO:0000259" key="11">
    <source>
        <dbReference type="PROSITE" id="PS50968"/>
    </source>
</evidence>
<dbReference type="PROSITE" id="PS00188">
    <property type="entry name" value="BIOTIN"/>
    <property type="match status" value="1"/>
</dbReference>
<accession>A0AA49GU38</accession>
<organism evidence="12">
    <name type="scientific">Roseihalotalea indica</name>
    <dbReference type="NCBI Taxonomy" id="2867963"/>
    <lineage>
        <taxon>Bacteria</taxon>
        <taxon>Pseudomonadati</taxon>
        <taxon>Bacteroidota</taxon>
        <taxon>Cytophagia</taxon>
        <taxon>Cytophagales</taxon>
        <taxon>Catalimonadaceae</taxon>
        <taxon>Roseihalotalea</taxon>
    </lineage>
</organism>
<evidence type="ECO:0000256" key="3">
    <source>
        <dbReference type="ARBA" id="ARBA00017562"/>
    </source>
</evidence>
<reference evidence="12" key="2">
    <citation type="journal article" date="2024" name="Antonie Van Leeuwenhoek">
        <title>Roseihalotalea indica gen. nov., sp. nov., a halophilic Bacteroidetes from mesopelagic Southwest Indian Ocean with higher carbohydrate metabolic potential.</title>
        <authorList>
            <person name="Chen B."/>
            <person name="Zhang M."/>
            <person name="Lin D."/>
            <person name="Ye J."/>
            <person name="Tang K."/>
        </authorList>
    </citation>
    <scope>NUCLEOTIDE SEQUENCE</scope>
    <source>
        <strain evidence="12">TK19036</strain>
    </source>
</reference>
<dbReference type="AlphaFoldDB" id="A0AA49GU38"/>
<dbReference type="PANTHER" id="PTHR45266">
    <property type="entry name" value="OXALOACETATE DECARBOXYLASE ALPHA CHAIN"/>
    <property type="match status" value="1"/>
</dbReference>
<dbReference type="InterPro" id="IPR000089">
    <property type="entry name" value="Biotin_lipoyl"/>
</dbReference>